<dbReference type="EMBL" id="CACRXK020007279">
    <property type="protein sequence ID" value="CAB4011831.1"/>
    <property type="molecule type" value="Genomic_DNA"/>
</dbReference>
<dbReference type="PROSITE" id="PS50878">
    <property type="entry name" value="RT_POL"/>
    <property type="match status" value="1"/>
</dbReference>
<dbReference type="AlphaFoldDB" id="A0A7D9EN32"/>
<reference evidence="1" key="1">
    <citation type="submission" date="2020-04" db="EMBL/GenBank/DDBJ databases">
        <authorList>
            <person name="Alioto T."/>
            <person name="Alioto T."/>
            <person name="Gomez Garrido J."/>
        </authorList>
    </citation>
    <scope>NUCLEOTIDE SEQUENCE</scope>
    <source>
        <strain evidence="1">A484AB</strain>
    </source>
</reference>
<sequence length="234" mass="26326">MEHVMIHIHKKNKKEPATNYRPISLLSIISKVLERCRVVVDGATSEWSQVTSGVPQGSILGPMLFLLFINHLPNIIPPSTSTGLYADDTKLYKTLRSRQDCDLLQDSLSHADDWSKQSNIDFNASKCKVLTISRRKSPIETKYYLGSTELVRVDSEVDLGITVTGKLSWNQHIIQIVSMAKKCWAYYGERAPALSTDRVARRTLYLSLVKSHMGYATEVWSPSLSTNKIPTKST</sequence>
<dbReference type="InterPro" id="IPR000477">
    <property type="entry name" value="RT_dom"/>
</dbReference>
<dbReference type="OrthoDB" id="5244787at2759"/>
<gene>
    <name evidence="1" type="ORF">PACLA_8A017247</name>
</gene>
<dbReference type="CDD" id="cd01650">
    <property type="entry name" value="RT_nLTR_like"/>
    <property type="match status" value="1"/>
</dbReference>
<proteinExistence type="predicted"/>
<dbReference type="Pfam" id="PF00078">
    <property type="entry name" value="RVT_1"/>
    <property type="match status" value="1"/>
</dbReference>
<dbReference type="PANTHER" id="PTHR33332">
    <property type="entry name" value="REVERSE TRANSCRIPTASE DOMAIN-CONTAINING PROTEIN"/>
    <property type="match status" value="1"/>
</dbReference>
<keyword evidence="2" id="KW-1185">Reference proteome</keyword>
<evidence type="ECO:0000313" key="1">
    <source>
        <dbReference type="EMBL" id="CAB4011831.1"/>
    </source>
</evidence>
<accession>A0A7D9EN32</accession>
<comment type="caution">
    <text evidence="1">The sequence shown here is derived from an EMBL/GenBank/DDBJ whole genome shotgun (WGS) entry which is preliminary data.</text>
</comment>
<organism evidence="1 2">
    <name type="scientific">Paramuricea clavata</name>
    <name type="common">Red gorgonian</name>
    <name type="synonym">Violescent sea-whip</name>
    <dbReference type="NCBI Taxonomy" id="317549"/>
    <lineage>
        <taxon>Eukaryota</taxon>
        <taxon>Metazoa</taxon>
        <taxon>Cnidaria</taxon>
        <taxon>Anthozoa</taxon>
        <taxon>Octocorallia</taxon>
        <taxon>Malacalcyonacea</taxon>
        <taxon>Plexauridae</taxon>
        <taxon>Paramuricea</taxon>
    </lineage>
</organism>
<name>A0A7D9EN32_PARCT</name>
<dbReference type="Proteomes" id="UP001152795">
    <property type="component" value="Unassembled WGS sequence"/>
</dbReference>
<evidence type="ECO:0000313" key="2">
    <source>
        <dbReference type="Proteomes" id="UP001152795"/>
    </source>
</evidence>
<protein>
    <submittedName>
        <fullName evidence="1">Uncharacterized protein</fullName>
    </submittedName>
</protein>